<feature type="compositionally biased region" description="Polar residues" evidence="4">
    <location>
        <begin position="779"/>
        <end position="788"/>
    </location>
</feature>
<dbReference type="PANTHER" id="PTHR45789:SF2">
    <property type="entry name" value="FI18025P1"/>
    <property type="match status" value="1"/>
</dbReference>
<feature type="transmembrane region" description="Helical" evidence="5">
    <location>
        <begin position="56"/>
        <end position="74"/>
    </location>
</feature>
<dbReference type="SUPFAM" id="SSF47095">
    <property type="entry name" value="HMG-box"/>
    <property type="match status" value="1"/>
</dbReference>
<accession>A0ABM1BD80</accession>
<organism evidence="7 8">
    <name type="scientific">Limulus polyphemus</name>
    <name type="common">Atlantic horseshoe crab</name>
    <dbReference type="NCBI Taxonomy" id="6850"/>
    <lineage>
        <taxon>Eukaryota</taxon>
        <taxon>Metazoa</taxon>
        <taxon>Ecdysozoa</taxon>
        <taxon>Arthropoda</taxon>
        <taxon>Chelicerata</taxon>
        <taxon>Merostomata</taxon>
        <taxon>Xiphosura</taxon>
        <taxon>Limulidae</taxon>
        <taxon>Limulus</taxon>
    </lineage>
</organism>
<dbReference type="InterPro" id="IPR036910">
    <property type="entry name" value="HMG_box_dom_sf"/>
</dbReference>
<dbReference type="Proteomes" id="UP000694941">
    <property type="component" value="Unplaced"/>
</dbReference>
<feature type="region of interest" description="Disordered" evidence="4">
    <location>
        <begin position="369"/>
        <end position="454"/>
    </location>
</feature>
<keyword evidence="5" id="KW-1133">Transmembrane helix</keyword>
<dbReference type="PANTHER" id="PTHR45789">
    <property type="entry name" value="FI18025P1"/>
    <property type="match status" value="1"/>
</dbReference>
<evidence type="ECO:0000259" key="6">
    <source>
        <dbReference type="PROSITE" id="PS50118"/>
    </source>
</evidence>
<feature type="region of interest" description="Disordered" evidence="4">
    <location>
        <begin position="765"/>
        <end position="802"/>
    </location>
</feature>
<name>A0ABM1BD80_LIMPO</name>
<feature type="compositionally biased region" description="Polar residues" evidence="4">
    <location>
        <begin position="319"/>
        <end position="338"/>
    </location>
</feature>
<gene>
    <name evidence="8" type="primary">LOC106464064</name>
</gene>
<dbReference type="SMART" id="SM00398">
    <property type="entry name" value="HMG"/>
    <property type="match status" value="1"/>
</dbReference>
<dbReference type="Pfam" id="PF00505">
    <property type="entry name" value="HMG_box"/>
    <property type="match status" value="1"/>
</dbReference>
<dbReference type="InterPro" id="IPR051356">
    <property type="entry name" value="SOX/SOX-like_TF"/>
</dbReference>
<dbReference type="PROSITE" id="PS50118">
    <property type="entry name" value="HMG_BOX_2"/>
    <property type="match status" value="1"/>
</dbReference>
<dbReference type="CDD" id="cd22042">
    <property type="entry name" value="HMG-box_EGL13-like"/>
    <property type="match status" value="1"/>
</dbReference>
<sequence>MYIVGLNCEDVHNKDVQLTDDSPSVDTGLIGAATLIFTGQIGAVTLVATGLIDSPTLIFTGQIGAVTLVATGLIDSPTLIFTGQIGAVTLVFTGQIGAVTLVFTGQIGAVTLVFTGQIGAVTFVFTGQIGAVTFVFTGQIGAGTLVLLDRLVLIFSSFKDHDRSLVDEKREDLSSAISNESLNEKERHLTEMIQQLQALREQLVAQQRHQSKFHIEDNRHSDEIRRQQEEQIRRQQEQLAQQNEKIQELQIRLNDQYMAAAATKSLPGMPGIAAGVTPQGLMFLPVFDGGFSSGAGVPHPGGIGDLDTTTTGISPMSLPPQTLSSTTRQLSPNKTTNMAPEPLGDRPLTSFLSPLQPWVSGAPPVVPMCSSSTNNSVQPATKSSDSIPENDGPLNLSKPKSCGSNPSSASSSPTPHLNIKQEEKERGQSPSLSKRRSPNQTSKCSSSPSFSSPIPTNTSMASLLGAVSPEVYSAAASSFMQGTSHYMLPPHLRNAAHMPLGGIVGHPGSLLGGGVMGKDGIPTSLAASSLGMGQVSPTGFPLGADGKHFPLHMYLAPQNSDTFSSTSSNTRRDITEEDKKGKLLGAKIIRQSKKDGEGRPHIKRPMNAFMVWAKDERRKILKACPDMHNSNISKILGARWKAMSNAEKQPYYEEQSRLSKLHMERHPNYRYRPRPKRTCIIDGKKLRISEYKQIMKHRRQEMRNMWYRDGPLGLLDSPTLVNPTSMASLLSNPSVDAISSSDDQQSLTSSFSGCTNSLLDRMLIPVSTSSSPGSLSTTKENNSVSTDSIMHERVVTAMETST</sequence>
<evidence type="ECO:0000256" key="3">
    <source>
        <dbReference type="PROSITE-ProRule" id="PRU00267"/>
    </source>
</evidence>
<feature type="transmembrane region" description="Helical" evidence="5">
    <location>
        <begin position="110"/>
        <end position="136"/>
    </location>
</feature>
<feature type="compositionally biased region" description="Basic and acidic residues" evidence="4">
    <location>
        <begin position="213"/>
        <end position="236"/>
    </location>
</feature>
<feature type="transmembrane region" description="Helical" evidence="5">
    <location>
        <begin position="28"/>
        <end position="49"/>
    </location>
</feature>
<feature type="compositionally biased region" description="Polar residues" evidence="4">
    <location>
        <begin position="369"/>
        <end position="387"/>
    </location>
</feature>
<evidence type="ECO:0000256" key="2">
    <source>
        <dbReference type="ARBA" id="ARBA00023242"/>
    </source>
</evidence>
<keyword evidence="5" id="KW-0472">Membrane</keyword>
<feature type="transmembrane region" description="Helical" evidence="5">
    <location>
        <begin position="80"/>
        <end position="103"/>
    </location>
</feature>
<dbReference type="RefSeq" id="XP_013779629.2">
    <property type="nucleotide sequence ID" value="XM_013924175.2"/>
</dbReference>
<proteinExistence type="predicted"/>
<feature type="region of interest" description="Disordered" evidence="4">
    <location>
        <begin position="316"/>
        <end position="355"/>
    </location>
</feature>
<evidence type="ECO:0000256" key="4">
    <source>
        <dbReference type="SAM" id="MobiDB-lite"/>
    </source>
</evidence>
<keyword evidence="2 3" id="KW-0539">Nucleus</keyword>
<protein>
    <submittedName>
        <fullName evidence="8">Transcription factor Sox-5-like</fullName>
    </submittedName>
</protein>
<feature type="domain" description="HMG box" evidence="6">
    <location>
        <begin position="602"/>
        <end position="670"/>
    </location>
</feature>
<feature type="DNA-binding region" description="HMG box" evidence="3">
    <location>
        <begin position="602"/>
        <end position="670"/>
    </location>
</feature>
<feature type="compositionally biased region" description="Low complexity" evidence="4">
    <location>
        <begin position="399"/>
        <end position="415"/>
    </location>
</feature>
<evidence type="ECO:0000256" key="1">
    <source>
        <dbReference type="ARBA" id="ARBA00023125"/>
    </source>
</evidence>
<reference evidence="8" key="1">
    <citation type="submission" date="2025-08" db="UniProtKB">
        <authorList>
            <consortium name="RefSeq"/>
        </authorList>
    </citation>
    <scope>IDENTIFICATION</scope>
    <source>
        <tissue evidence="8">Muscle</tissue>
    </source>
</reference>
<dbReference type="InterPro" id="IPR009071">
    <property type="entry name" value="HMG_box_dom"/>
</dbReference>
<feature type="compositionally biased region" description="Low complexity" evidence="4">
    <location>
        <begin position="767"/>
        <end position="778"/>
    </location>
</feature>
<dbReference type="Gene3D" id="1.10.30.10">
    <property type="entry name" value="High mobility group box domain"/>
    <property type="match status" value="1"/>
</dbReference>
<keyword evidence="5" id="KW-0812">Transmembrane</keyword>
<feature type="region of interest" description="Disordered" evidence="4">
    <location>
        <begin position="210"/>
        <end position="239"/>
    </location>
</feature>
<keyword evidence="1 3" id="KW-0238">DNA-binding</keyword>
<dbReference type="GeneID" id="106464064"/>
<keyword evidence="7" id="KW-1185">Reference proteome</keyword>
<evidence type="ECO:0000313" key="7">
    <source>
        <dbReference type="Proteomes" id="UP000694941"/>
    </source>
</evidence>
<evidence type="ECO:0000256" key="5">
    <source>
        <dbReference type="SAM" id="Phobius"/>
    </source>
</evidence>
<feature type="compositionally biased region" description="Low complexity" evidence="4">
    <location>
        <begin position="441"/>
        <end position="454"/>
    </location>
</feature>
<evidence type="ECO:0000313" key="8">
    <source>
        <dbReference type="RefSeq" id="XP_013779629.2"/>
    </source>
</evidence>